<accession>T1JNY0</accession>
<evidence type="ECO:0000259" key="15">
    <source>
        <dbReference type="Pfam" id="PF00520"/>
    </source>
</evidence>
<evidence type="ECO:0000256" key="4">
    <source>
        <dbReference type="ARBA" id="ARBA00022475"/>
    </source>
</evidence>
<evidence type="ECO:0000256" key="8">
    <source>
        <dbReference type="ARBA" id="ARBA00023054"/>
    </source>
</evidence>
<comment type="subcellular location">
    <subcellularLocation>
        <location evidence="1">Cell membrane</location>
        <topology evidence="1">Multi-pass membrane protein</topology>
    </subcellularLocation>
</comment>
<name>T1JNY0_STRMM</name>
<reference evidence="17" key="1">
    <citation type="submission" date="2011-05" db="EMBL/GenBank/DDBJ databases">
        <authorList>
            <person name="Richards S.R."/>
            <person name="Qu J."/>
            <person name="Jiang H."/>
            <person name="Jhangiani S.N."/>
            <person name="Agravi P."/>
            <person name="Goodspeed R."/>
            <person name="Gross S."/>
            <person name="Mandapat C."/>
            <person name="Jackson L."/>
            <person name="Mathew T."/>
            <person name="Pu L."/>
            <person name="Thornton R."/>
            <person name="Saada N."/>
            <person name="Wilczek-Boney K.B."/>
            <person name="Lee S."/>
            <person name="Kovar C."/>
            <person name="Wu Y."/>
            <person name="Scherer S.E."/>
            <person name="Worley K.C."/>
            <person name="Muzny D.M."/>
            <person name="Gibbs R."/>
        </authorList>
    </citation>
    <scope>NUCLEOTIDE SEQUENCE</scope>
    <source>
        <strain evidence="17">Brora</strain>
    </source>
</reference>
<dbReference type="GO" id="GO:0030171">
    <property type="term" value="F:voltage-gated proton channel activity"/>
    <property type="evidence" value="ECO:0007669"/>
    <property type="project" value="InterPro"/>
</dbReference>
<dbReference type="PANTHER" id="PTHR46480:SF1">
    <property type="entry name" value="VOLTAGE-GATED HYDROGEN CHANNEL 1"/>
    <property type="match status" value="1"/>
</dbReference>
<keyword evidence="17" id="KW-1185">Reference proteome</keyword>
<proteinExistence type="predicted"/>
<evidence type="ECO:0000256" key="10">
    <source>
        <dbReference type="ARBA" id="ARBA00023136"/>
    </source>
</evidence>
<evidence type="ECO:0000256" key="5">
    <source>
        <dbReference type="ARBA" id="ARBA00022692"/>
    </source>
</evidence>
<dbReference type="GO" id="GO:0034702">
    <property type="term" value="C:monoatomic ion channel complex"/>
    <property type="evidence" value="ECO:0007669"/>
    <property type="project" value="UniProtKB-KW"/>
</dbReference>
<keyword evidence="5 14" id="KW-0812">Transmembrane</keyword>
<evidence type="ECO:0000256" key="11">
    <source>
        <dbReference type="ARBA" id="ARBA00023303"/>
    </source>
</evidence>
<dbReference type="STRING" id="126957.T1JNY0"/>
<dbReference type="OMA" id="LRNRDYC"/>
<keyword evidence="10 14" id="KW-0472">Membrane</keyword>
<feature type="domain" description="Ion transport" evidence="15">
    <location>
        <begin position="51"/>
        <end position="167"/>
    </location>
</feature>
<evidence type="ECO:0000256" key="14">
    <source>
        <dbReference type="SAM" id="Phobius"/>
    </source>
</evidence>
<evidence type="ECO:0000256" key="1">
    <source>
        <dbReference type="ARBA" id="ARBA00004651"/>
    </source>
</evidence>
<keyword evidence="7 14" id="KW-1133">Transmembrane helix</keyword>
<dbReference type="PhylomeDB" id="T1JNY0"/>
<keyword evidence="4" id="KW-1003">Cell membrane</keyword>
<evidence type="ECO:0000313" key="17">
    <source>
        <dbReference type="Proteomes" id="UP000014500"/>
    </source>
</evidence>
<dbReference type="EMBL" id="JH431806">
    <property type="status" value="NOT_ANNOTATED_CDS"/>
    <property type="molecule type" value="Genomic_DNA"/>
</dbReference>
<dbReference type="EnsemblMetazoa" id="SMAR015559-RA">
    <property type="protein sequence ID" value="SMAR015559-PA"/>
    <property type="gene ID" value="SMAR015559"/>
</dbReference>
<evidence type="ECO:0000256" key="12">
    <source>
        <dbReference type="ARBA" id="ARBA00031989"/>
    </source>
</evidence>
<evidence type="ECO:0000256" key="6">
    <source>
        <dbReference type="ARBA" id="ARBA00022882"/>
    </source>
</evidence>
<keyword evidence="9" id="KW-0406">Ion transport</keyword>
<keyword evidence="8 13" id="KW-0175">Coiled coil</keyword>
<feature type="transmembrane region" description="Helical" evidence="14">
    <location>
        <begin position="86"/>
        <end position="108"/>
    </location>
</feature>
<sequence length="250" mass="28774">MDNHHSLSEDLEKIIMKEDTTSSLTTEDDHNIQQHNTFRERVTAVLHSHKFQVAIIVLVIFDCLLVIGELLIDLESKDEHNEIAEILHYLSMSVLSVFLVEIMVKVYAFRLEFFHHKLEIFDAIVVIVSFGLDVSYAHIHSAVNGLGLLIIFRLWRVTRILNGIVMSVKMQSERRLHKEKRAREALEHELAKFRQYCAAQEEEIEALRSLLRKNGISEVEMVARSPAPVNTLNVIAEVNHFNEINEKGSV</sequence>
<evidence type="ECO:0000256" key="2">
    <source>
        <dbReference type="ARBA" id="ARBA00015897"/>
    </source>
</evidence>
<dbReference type="Gene3D" id="1.20.120.350">
    <property type="entry name" value="Voltage-gated potassium channels. Chain C"/>
    <property type="match status" value="1"/>
</dbReference>
<organism evidence="16 17">
    <name type="scientific">Strigamia maritima</name>
    <name type="common">European centipede</name>
    <name type="synonym">Geophilus maritimus</name>
    <dbReference type="NCBI Taxonomy" id="126957"/>
    <lineage>
        <taxon>Eukaryota</taxon>
        <taxon>Metazoa</taxon>
        <taxon>Ecdysozoa</taxon>
        <taxon>Arthropoda</taxon>
        <taxon>Myriapoda</taxon>
        <taxon>Chilopoda</taxon>
        <taxon>Pleurostigmophora</taxon>
        <taxon>Geophilomorpha</taxon>
        <taxon>Linotaeniidae</taxon>
        <taxon>Strigamia</taxon>
    </lineage>
</organism>
<keyword evidence="6" id="KW-0851">Voltage-gated channel</keyword>
<dbReference type="HOGENOM" id="CLU_076372_0_1_1"/>
<dbReference type="Pfam" id="PF00520">
    <property type="entry name" value="Ion_trans"/>
    <property type="match status" value="1"/>
</dbReference>
<dbReference type="PANTHER" id="PTHR46480">
    <property type="entry name" value="F20B24.22"/>
    <property type="match status" value="1"/>
</dbReference>
<feature type="coiled-coil region" evidence="13">
    <location>
        <begin position="169"/>
        <end position="203"/>
    </location>
</feature>
<reference evidence="16" key="2">
    <citation type="submission" date="2015-02" db="UniProtKB">
        <authorList>
            <consortium name="EnsemblMetazoa"/>
        </authorList>
    </citation>
    <scope>IDENTIFICATION</scope>
</reference>
<feature type="transmembrane region" description="Helical" evidence="14">
    <location>
        <begin position="51"/>
        <end position="74"/>
    </location>
</feature>
<dbReference type="InterPro" id="IPR005821">
    <property type="entry name" value="Ion_trans_dom"/>
</dbReference>
<dbReference type="SUPFAM" id="SSF81324">
    <property type="entry name" value="Voltage-gated potassium channels"/>
    <property type="match status" value="1"/>
</dbReference>
<dbReference type="AlphaFoldDB" id="T1JNY0"/>
<evidence type="ECO:0000256" key="13">
    <source>
        <dbReference type="SAM" id="Coils"/>
    </source>
</evidence>
<dbReference type="eggNOG" id="ENOG502RX8B">
    <property type="taxonomic scope" value="Eukaryota"/>
</dbReference>
<dbReference type="InterPro" id="IPR027359">
    <property type="entry name" value="Volt_channel_dom_sf"/>
</dbReference>
<evidence type="ECO:0000313" key="16">
    <source>
        <dbReference type="EnsemblMetazoa" id="SMAR015559-PA"/>
    </source>
</evidence>
<dbReference type="InterPro" id="IPR031846">
    <property type="entry name" value="Hvcn1"/>
</dbReference>
<dbReference type="GO" id="GO:0005886">
    <property type="term" value="C:plasma membrane"/>
    <property type="evidence" value="ECO:0007669"/>
    <property type="project" value="UniProtKB-SubCell"/>
</dbReference>
<dbReference type="Proteomes" id="UP000014500">
    <property type="component" value="Unassembled WGS sequence"/>
</dbReference>
<evidence type="ECO:0000256" key="9">
    <source>
        <dbReference type="ARBA" id="ARBA00023065"/>
    </source>
</evidence>
<keyword evidence="11" id="KW-0407">Ion channel</keyword>
<evidence type="ECO:0000256" key="3">
    <source>
        <dbReference type="ARBA" id="ARBA00022448"/>
    </source>
</evidence>
<dbReference type="Gene3D" id="1.20.5.170">
    <property type="match status" value="1"/>
</dbReference>
<protein>
    <recommendedName>
        <fullName evidence="2">Voltage-gated hydrogen channel 1</fullName>
    </recommendedName>
    <alternativeName>
        <fullName evidence="12">Hydrogen voltage-gated channel 1</fullName>
    </alternativeName>
</protein>
<evidence type="ECO:0000256" key="7">
    <source>
        <dbReference type="ARBA" id="ARBA00022989"/>
    </source>
</evidence>
<keyword evidence="3" id="KW-0813">Transport</keyword>